<protein>
    <recommendedName>
        <fullName evidence="11">Solute carrier family 25 member 44</fullName>
    </recommendedName>
</protein>
<comment type="subcellular location">
    <subcellularLocation>
        <location evidence="1">Membrane</location>
        <topology evidence="1">Multi-pass membrane protein</topology>
    </subcellularLocation>
</comment>
<feature type="transmembrane region" description="Helical" evidence="7">
    <location>
        <begin position="225"/>
        <end position="244"/>
    </location>
</feature>
<dbReference type="GO" id="GO:0009083">
    <property type="term" value="P:branched-chain amino acid catabolic process"/>
    <property type="evidence" value="ECO:0007669"/>
    <property type="project" value="InterPro"/>
</dbReference>
<keyword evidence="4 5" id="KW-0472">Membrane</keyword>
<name>A0A813RL64_9BILA</name>
<dbReference type="PANTHER" id="PTHR46314">
    <property type="entry name" value="SOLUTE CARRIER FAMILY 25 MEMBER 44"/>
    <property type="match status" value="1"/>
</dbReference>
<dbReference type="InterPro" id="IPR023395">
    <property type="entry name" value="MCP_dom_sf"/>
</dbReference>
<keyword evidence="7" id="KW-1133">Transmembrane helix</keyword>
<feature type="repeat" description="Solcar" evidence="5">
    <location>
        <begin position="259"/>
        <end position="342"/>
    </location>
</feature>
<dbReference type="GO" id="GO:0005739">
    <property type="term" value="C:mitochondrion"/>
    <property type="evidence" value="ECO:0007669"/>
    <property type="project" value="InterPro"/>
</dbReference>
<dbReference type="OrthoDB" id="250329at2759"/>
<dbReference type="EMBL" id="CAJOBC010000297">
    <property type="protein sequence ID" value="CAF3567548.1"/>
    <property type="molecule type" value="Genomic_DNA"/>
</dbReference>
<proteinExistence type="inferred from homology"/>
<evidence type="ECO:0000256" key="4">
    <source>
        <dbReference type="ARBA" id="ARBA00023136"/>
    </source>
</evidence>
<evidence type="ECO:0000256" key="6">
    <source>
        <dbReference type="RuleBase" id="RU000488"/>
    </source>
</evidence>
<evidence type="ECO:0000313" key="8">
    <source>
        <dbReference type="EMBL" id="CAF0783983.1"/>
    </source>
</evidence>
<evidence type="ECO:0000256" key="2">
    <source>
        <dbReference type="ARBA" id="ARBA00006375"/>
    </source>
</evidence>
<dbReference type="Pfam" id="PF00153">
    <property type="entry name" value="Mito_carr"/>
    <property type="match status" value="2"/>
</dbReference>
<evidence type="ECO:0000256" key="5">
    <source>
        <dbReference type="PROSITE-ProRule" id="PRU00282"/>
    </source>
</evidence>
<dbReference type="SUPFAM" id="SSF103506">
    <property type="entry name" value="Mitochondrial carrier"/>
    <property type="match status" value="1"/>
</dbReference>
<dbReference type="InterPro" id="IPR018108">
    <property type="entry name" value="MCP_transmembrane"/>
</dbReference>
<feature type="transmembrane region" description="Helical" evidence="7">
    <location>
        <begin position="29"/>
        <end position="48"/>
    </location>
</feature>
<dbReference type="InterPro" id="IPR042164">
    <property type="entry name" value="SLC25A44"/>
</dbReference>
<comment type="caution">
    <text evidence="8">The sequence shown here is derived from an EMBL/GenBank/DDBJ whole genome shotgun (WGS) entry which is preliminary data.</text>
</comment>
<keyword evidence="3 5" id="KW-0812">Transmembrane</keyword>
<accession>A0A813RL64</accession>
<evidence type="ECO:0000313" key="10">
    <source>
        <dbReference type="Proteomes" id="UP000663829"/>
    </source>
</evidence>
<reference evidence="8" key="1">
    <citation type="submission" date="2021-02" db="EMBL/GenBank/DDBJ databases">
        <authorList>
            <person name="Nowell W R."/>
        </authorList>
    </citation>
    <scope>NUCLEOTIDE SEQUENCE</scope>
</reference>
<dbReference type="Proteomes" id="UP000663829">
    <property type="component" value="Unassembled WGS sequence"/>
</dbReference>
<feature type="repeat" description="Solcar" evidence="5">
    <location>
        <begin position="25"/>
        <end position="110"/>
    </location>
</feature>
<dbReference type="Gene3D" id="1.50.40.10">
    <property type="entry name" value="Mitochondrial carrier domain"/>
    <property type="match status" value="1"/>
</dbReference>
<dbReference type="GO" id="GO:0016020">
    <property type="term" value="C:membrane"/>
    <property type="evidence" value="ECO:0007669"/>
    <property type="project" value="UniProtKB-SubCell"/>
</dbReference>
<organism evidence="8 10">
    <name type="scientific">Didymodactylos carnosus</name>
    <dbReference type="NCBI Taxonomy" id="1234261"/>
    <lineage>
        <taxon>Eukaryota</taxon>
        <taxon>Metazoa</taxon>
        <taxon>Spiralia</taxon>
        <taxon>Gnathifera</taxon>
        <taxon>Rotifera</taxon>
        <taxon>Eurotatoria</taxon>
        <taxon>Bdelloidea</taxon>
        <taxon>Philodinida</taxon>
        <taxon>Philodinidae</taxon>
        <taxon>Didymodactylos</taxon>
    </lineage>
</organism>
<evidence type="ECO:0000256" key="1">
    <source>
        <dbReference type="ARBA" id="ARBA00004141"/>
    </source>
</evidence>
<evidence type="ECO:0000256" key="3">
    <source>
        <dbReference type="ARBA" id="ARBA00022692"/>
    </source>
</evidence>
<dbReference type="GO" id="GO:0015658">
    <property type="term" value="F:branched-chain amino acid transmembrane transporter activity"/>
    <property type="evidence" value="ECO:0007669"/>
    <property type="project" value="InterPro"/>
</dbReference>
<keyword evidence="10" id="KW-1185">Reference proteome</keyword>
<feature type="transmembrane region" description="Helical" evidence="7">
    <location>
        <begin position="256"/>
        <end position="278"/>
    </location>
</feature>
<gene>
    <name evidence="8" type="ORF">GPM918_LOCUS2627</name>
    <name evidence="9" type="ORF">SRO942_LOCUS2627</name>
</gene>
<sequence>MSDAVSENVYIKPVQVTYDIDWNMLNKKLYFPLSLLSTFTVRCLLYPFTLVRTRLQVQVQQSIYNGTWDALKTTVKLEGFNSLYRGFWIYSYHLIPGILYITTFEATRLQASNISSNTYIKSAVGGGFASLTSQVLAVPIDIVSQHMMLVGLTAPSKLTKTNLGTVSATESSNKFNHRQINRIHVPNEIRSNNYRIFKHICHTLLKKYKQDGKISSAIKPFYRGYLLSTALFSLTSSIWWPAYYFYQNQLLKLDEFYLPLIIIQCISGPLSSLTSTLLTNPLDVCRTRIQVDKEKRPYGHVIKQLWKEERMSIFTKGLTARLTHSCVYSLFVIFGYETVKRVSLKDEYKSYVRW</sequence>
<comment type="similarity">
    <text evidence="2 6">Belongs to the mitochondrial carrier (TC 2.A.29) family.</text>
</comment>
<keyword evidence="6" id="KW-0813">Transport</keyword>
<evidence type="ECO:0000313" key="9">
    <source>
        <dbReference type="EMBL" id="CAF3567548.1"/>
    </source>
</evidence>
<dbReference type="PANTHER" id="PTHR46314:SF2">
    <property type="entry name" value="SOLUTE CARRIER FAMILY 25 MEMBER 44"/>
    <property type="match status" value="1"/>
</dbReference>
<dbReference type="Proteomes" id="UP000681722">
    <property type="component" value="Unassembled WGS sequence"/>
</dbReference>
<dbReference type="AlphaFoldDB" id="A0A813RL64"/>
<evidence type="ECO:0008006" key="11">
    <source>
        <dbReference type="Google" id="ProtNLM"/>
    </source>
</evidence>
<dbReference type="EMBL" id="CAJNOQ010000297">
    <property type="protein sequence ID" value="CAF0783983.1"/>
    <property type="molecule type" value="Genomic_DNA"/>
</dbReference>
<evidence type="ECO:0000256" key="7">
    <source>
        <dbReference type="SAM" id="Phobius"/>
    </source>
</evidence>
<dbReference type="PROSITE" id="PS50920">
    <property type="entry name" value="SOLCAR"/>
    <property type="match status" value="2"/>
</dbReference>